<dbReference type="EMBL" id="JAWJAY010000001">
    <property type="protein sequence ID" value="MDV2884008.1"/>
    <property type="molecule type" value="Genomic_DNA"/>
</dbReference>
<dbReference type="RefSeq" id="WP_012958172.1">
    <property type="nucleotide sequence ID" value="NZ_CP144224.1"/>
</dbReference>
<comment type="similarity">
    <text evidence="2 8">Belongs to the ABC-3 integral membrane protein family.</text>
</comment>
<feature type="transmembrane region" description="Helical" evidence="9">
    <location>
        <begin position="201"/>
        <end position="218"/>
    </location>
</feature>
<sequence length="292" mass="31275">MTNISFFIDQVMRYPYLQQALLAAVLVGIICGVIGCFIILRGMALMGDAISHAVLPGVVVSYMIGINFFFGAVLTGVLTALAIGYVSQNSRIKDDSAIGILFTAAFALGIVMITGLRGTGVDLWHILFGNVLAVSRTDLWVTAGIGFFVILLIVIFYRPLLISTFDPVMAKATGIPVRFIHYLLMLLLSLVTVASLKSVGIVLVVAMLITPGATAYLLTDRLPVMLSLSAVFGVISAIVGIYFSVIYDVASGASIVLAASVLFGLAFFFAPKQGVVTKYIKQRRYKKASRAS</sequence>
<keyword evidence="3 8" id="KW-0812">Transmembrane</keyword>
<dbReference type="GO" id="GO:0055085">
    <property type="term" value="P:transmembrane transport"/>
    <property type="evidence" value="ECO:0007669"/>
    <property type="project" value="InterPro"/>
</dbReference>
<evidence type="ECO:0000256" key="5">
    <source>
        <dbReference type="ARBA" id="ARBA00023136"/>
    </source>
</evidence>
<evidence type="ECO:0000256" key="2">
    <source>
        <dbReference type="ARBA" id="ARBA00008034"/>
    </source>
</evidence>
<evidence type="ECO:0000256" key="1">
    <source>
        <dbReference type="ARBA" id="ARBA00004141"/>
    </source>
</evidence>
<dbReference type="Pfam" id="PF00950">
    <property type="entry name" value="ABC-3"/>
    <property type="match status" value="1"/>
</dbReference>
<dbReference type="Gene3D" id="1.10.3470.10">
    <property type="entry name" value="ABC transporter involved in vitamin B12 uptake, BtuC"/>
    <property type="match status" value="1"/>
</dbReference>
<gene>
    <name evidence="10" type="ORF">RYX45_02355</name>
</gene>
<evidence type="ECO:0000313" key="10">
    <source>
        <dbReference type="EMBL" id="MDV2884008.1"/>
    </source>
</evidence>
<evidence type="ECO:0000256" key="8">
    <source>
        <dbReference type="RuleBase" id="RU003943"/>
    </source>
</evidence>
<accession>A0AAJ2KYA7</accession>
<feature type="transmembrane region" description="Helical" evidence="9">
    <location>
        <begin position="139"/>
        <end position="158"/>
    </location>
</feature>
<dbReference type="CDD" id="cd06550">
    <property type="entry name" value="TM_ABC_iron-siderophores_like"/>
    <property type="match status" value="1"/>
</dbReference>
<feature type="transmembrane region" description="Helical" evidence="9">
    <location>
        <begin position="98"/>
        <end position="119"/>
    </location>
</feature>
<reference evidence="10" key="1">
    <citation type="submission" date="2023-10" db="EMBL/GenBank/DDBJ databases">
        <title>Screening of Alkalihalophilus pseudofirmusBZ-TG-HK211 and Its Alleviation of Salt Stress on Rapeseed Growth.</title>
        <authorList>
            <person name="Zhao B."/>
            <person name="Guo T."/>
        </authorList>
    </citation>
    <scope>NUCLEOTIDE SEQUENCE</scope>
    <source>
        <strain evidence="10">BZ-TG-HK211</strain>
    </source>
</reference>
<feature type="transmembrane region" description="Helical" evidence="9">
    <location>
        <begin position="249"/>
        <end position="270"/>
    </location>
</feature>
<feature type="transmembrane region" description="Helical" evidence="9">
    <location>
        <begin position="225"/>
        <end position="243"/>
    </location>
</feature>
<evidence type="ECO:0000313" key="11">
    <source>
        <dbReference type="Proteomes" id="UP001285636"/>
    </source>
</evidence>
<evidence type="ECO:0000256" key="6">
    <source>
        <dbReference type="ARBA" id="ARBA00057828"/>
    </source>
</evidence>
<dbReference type="GO" id="GO:0043190">
    <property type="term" value="C:ATP-binding cassette (ABC) transporter complex"/>
    <property type="evidence" value="ECO:0007669"/>
    <property type="project" value="InterPro"/>
</dbReference>
<feature type="transmembrane region" description="Helical" evidence="9">
    <location>
        <begin position="60"/>
        <end position="86"/>
    </location>
</feature>
<dbReference type="GO" id="GO:0010043">
    <property type="term" value="P:response to zinc ion"/>
    <property type="evidence" value="ECO:0007669"/>
    <property type="project" value="TreeGrafter"/>
</dbReference>
<dbReference type="PANTHER" id="PTHR30477">
    <property type="entry name" value="ABC-TRANSPORTER METAL-BINDING PROTEIN"/>
    <property type="match status" value="1"/>
</dbReference>
<dbReference type="PANTHER" id="PTHR30477:SF13">
    <property type="entry name" value="IRON TRANSPORT SYSTEM MEMBRANE PROTEIN HI_0360-RELATED"/>
    <property type="match status" value="1"/>
</dbReference>
<feature type="transmembrane region" description="Helical" evidence="9">
    <location>
        <begin position="20"/>
        <end position="40"/>
    </location>
</feature>
<proteinExistence type="inferred from homology"/>
<dbReference type="InterPro" id="IPR001626">
    <property type="entry name" value="ABC_TroCD"/>
</dbReference>
<comment type="caution">
    <text evidence="10">The sequence shown here is derived from an EMBL/GenBank/DDBJ whole genome shotgun (WGS) entry which is preliminary data.</text>
</comment>
<dbReference type="SUPFAM" id="SSF81345">
    <property type="entry name" value="ABC transporter involved in vitamin B12 uptake, BtuC"/>
    <property type="match status" value="1"/>
</dbReference>
<name>A0AAJ2KYA7_ALKPS</name>
<keyword evidence="4 9" id="KW-1133">Transmembrane helix</keyword>
<comment type="function">
    <text evidence="6">This protein is probably a component of a manganese permease, a binding protein-dependent, ATP-driven transport system.</text>
</comment>
<protein>
    <recommendedName>
        <fullName evidence="7">Manganese transport system membrane protein MntC</fullName>
    </recommendedName>
</protein>
<dbReference type="InterPro" id="IPR037294">
    <property type="entry name" value="ABC_BtuC-like"/>
</dbReference>
<dbReference type="FunFam" id="1.10.3470.10:FF:000003">
    <property type="entry name" value="Iron ABC transporter permease SitD"/>
    <property type="match status" value="1"/>
</dbReference>
<organism evidence="10 11">
    <name type="scientific">Alkalihalophilus pseudofirmus</name>
    <name type="common">Bacillus pseudofirmus</name>
    <dbReference type="NCBI Taxonomy" id="79885"/>
    <lineage>
        <taxon>Bacteria</taxon>
        <taxon>Bacillati</taxon>
        <taxon>Bacillota</taxon>
        <taxon>Bacilli</taxon>
        <taxon>Bacillales</taxon>
        <taxon>Bacillaceae</taxon>
        <taxon>Alkalihalophilus</taxon>
    </lineage>
</organism>
<evidence type="ECO:0000256" key="9">
    <source>
        <dbReference type="SAM" id="Phobius"/>
    </source>
</evidence>
<feature type="transmembrane region" description="Helical" evidence="9">
    <location>
        <begin position="179"/>
        <end position="195"/>
    </location>
</feature>
<dbReference type="AlphaFoldDB" id="A0AAJ2KYA7"/>
<keyword evidence="8" id="KW-0813">Transport</keyword>
<evidence type="ECO:0000256" key="3">
    <source>
        <dbReference type="ARBA" id="ARBA00022692"/>
    </source>
</evidence>
<keyword evidence="5 9" id="KW-0472">Membrane</keyword>
<dbReference type="GO" id="GO:0071281">
    <property type="term" value="P:cellular response to iron ion"/>
    <property type="evidence" value="ECO:0007669"/>
    <property type="project" value="UniProtKB-ARBA"/>
</dbReference>
<evidence type="ECO:0000256" key="7">
    <source>
        <dbReference type="ARBA" id="ARBA00073179"/>
    </source>
</evidence>
<comment type="subcellular location">
    <subcellularLocation>
        <location evidence="8">Cell membrane</location>
        <topology evidence="8">Multi-pass membrane protein</topology>
    </subcellularLocation>
    <subcellularLocation>
        <location evidence="1">Membrane</location>
        <topology evidence="1">Multi-pass membrane protein</topology>
    </subcellularLocation>
</comment>
<evidence type="ECO:0000256" key="4">
    <source>
        <dbReference type="ARBA" id="ARBA00022989"/>
    </source>
</evidence>
<dbReference type="Proteomes" id="UP001285636">
    <property type="component" value="Unassembled WGS sequence"/>
</dbReference>